<accession>A0A128FHL7</accession>
<keyword evidence="2" id="KW-1185">Reference proteome</keyword>
<evidence type="ECO:0000313" key="2">
    <source>
        <dbReference type="Proteomes" id="UP000073601"/>
    </source>
</evidence>
<dbReference type="RefSeq" id="WP_157515683.1">
    <property type="nucleotide sequence ID" value="NZ_CAWRCI010000043.1"/>
</dbReference>
<dbReference type="EMBL" id="FIZY01000043">
    <property type="protein sequence ID" value="CZF85794.1"/>
    <property type="molecule type" value="Genomic_DNA"/>
</dbReference>
<protein>
    <submittedName>
        <fullName evidence="1">Uncharacterized protein</fullName>
    </submittedName>
</protein>
<evidence type="ECO:0000313" key="1">
    <source>
        <dbReference type="EMBL" id="CZF85794.1"/>
    </source>
</evidence>
<dbReference type="Proteomes" id="UP000073601">
    <property type="component" value="Unassembled WGS sequence"/>
</dbReference>
<organism evidence="1 2">
    <name type="scientific">Grimontia marina</name>
    <dbReference type="NCBI Taxonomy" id="646534"/>
    <lineage>
        <taxon>Bacteria</taxon>
        <taxon>Pseudomonadati</taxon>
        <taxon>Pseudomonadota</taxon>
        <taxon>Gammaproteobacteria</taxon>
        <taxon>Vibrionales</taxon>
        <taxon>Vibrionaceae</taxon>
        <taxon>Grimontia</taxon>
    </lineage>
</organism>
<dbReference type="AlphaFoldDB" id="A0A128FHL7"/>
<gene>
    <name evidence="1" type="ORF">GMA8713_03827</name>
</gene>
<sequence>MYIARQHSELYVEDQPNVVPPFFGVSIAKQKFLFSHDIPRGTKQYCSVFCYIDVQQDRLLRKIEEGKVVFLDHPGRAFTYNGDILSHSHSPQRMMQVAARLRSKRKKECGTLLFVYS</sequence>
<reference evidence="2" key="1">
    <citation type="submission" date="2016-02" db="EMBL/GenBank/DDBJ databases">
        <authorList>
            <person name="Rodrigo-Torres Lidia"/>
            <person name="Arahal R.David."/>
        </authorList>
    </citation>
    <scope>NUCLEOTIDE SEQUENCE [LARGE SCALE GENOMIC DNA]</scope>
    <source>
        <strain evidence="2">CECT 8713</strain>
    </source>
</reference>
<name>A0A128FHL7_9GAMM</name>
<proteinExistence type="predicted"/>